<dbReference type="Proteomes" id="UP000319613">
    <property type="component" value="Unassembled WGS sequence"/>
</dbReference>
<dbReference type="EMBL" id="VMFF01000054">
    <property type="protein sequence ID" value="TSC65280.1"/>
    <property type="molecule type" value="Genomic_DNA"/>
</dbReference>
<dbReference type="AlphaFoldDB" id="A0A554JAH7"/>
<name>A0A554JAH7_9BACT</name>
<organism evidence="1 2">
    <name type="scientific">Candidatus Doudnabacteria bacterium Gr01-1014_77</name>
    <dbReference type="NCBI Taxonomy" id="2017133"/>
    <lineage>
        <taxon>Bacteria</taxon>
        <taxon>Candidatus Doudnaibacteriota</taxon>
    </lineage>
</organism>
<proteinExistence type="predicted"/>
<sequence>MLLYFHMGSIIVLNDTLQITKEQGFPLELDLEKHKLNPFKAEDFKGKIFEFKDKKGIRNYQQTPVRNFLVENREGKWIYWGLIHMLEINHDYSKLLTSGKFEIIYIYPPEDMQKAHDLIDRNPETRF</sequence>
<evidence type="ECO:0000313" key="2">
    <source>
        <dbReference type="Proteomes" id="UP000319613"/>
    </source>
</evidence>
<evidence type="ECO:0000313" key="1">
    <source>
        <dbReference type="EMBL" id="TSC65280.1"/>
    </source>
</evidence>
<reference evidence="1 2" key="1">
    <citation type="submission" date="2017-07" db="EMBL/GenBank/DDBJ databases">
        <title>Mechanisms for carbon and nitrogen cycling indicate functional differentiation within the Candidate Phyla Radiation.</title>
        <authorList>
            <person name="Danczak R.E."/>
            <person name="Johnston M.D."/>
            <person name="Kenah C."/>
            <person name="Slattery M."/>
            <person name="Wrighton K.C."/>
            <person name="Wilkins M.J."/>
        </authorList>
    </citation>
    <scope>NUCLEOTIDE SEQUENCE [LARGE SCALE GENOMIC DNA]</scope>
    <source>
        <strain evidence="1">Gr01-1014_77</strain>
    </source>
</reference>
<accession>A0A554JAH7</accession>
<gene>
    <name evidence="1" type="ORF">G01um101477_540</name>
</gene>
<protein>
    <submittedName>
        <fullName evidence="1">Uncharacterized protein</fullName>
    </submittedName>
</protein>
<comment type="caution">
    <text evidence="1">The sequence shown here is derived from an EMBL/GenBank/DDBJ whole genome shotgun (WGS) entry which is preliminary data.</text>
</comment>